<dbReference type="GO" id="GO:0030527">
    <property type="term" value="F:structural constituent of chromatin"/>
    <property type="evidence" value="ECO:0007669"/>
    <property type="project" value="InterPro"/>
</dbReference>
<reference evidence="10 11" key="1">
    <citation type="journal article" date="2021" name="J. Hered.">
        <title>A chromosome-level genome assembly of the parasitoid wasp, Cotesia glomerata (Hymenoptera: Braconidae).</title>
        <authorList>
            <person name="Pinto B.J."/>
            <person name="Weis J.J."/>
            <person name="Gamble T."/>
            <person name="Ode P.J."/>
            <person name="Paul R."/>
            <person name="Zaspel J.M."/>
        </authorList>
    </citation>
    <scope>NUCLEOTIDE SEQUENCE [LARGE SCALE GENOMIC DNA]</scope>
    <source>
        <strain evidence="10">CgM1</strain>
    </source>
</reference>
<keyword evidence="11" id="KW-1185">Reference proteome</keyword>
<feature type="domain" description="H15" evidence="9">
    <location>
        <begin position="52"/>
        <end position="126"/>
    </location>
</feature>
<organism evidence="10 11">
    <name type="scientific">Cotesia glomerata</name>
    <name type="common">Lepidopteran parasitic wasp</name>
    <name type="synonym">Apanteles glomeratus</name>
    <dbReference type="NCBI Taxonomy" id="32391"/>
    <lineage>
        <taxon>Eukaryota</taxon>
        <taxon>Metazoa</taxon>
        <taxon>Ecdysozoa</taxon>
        <taxon>Arthropoda</taxon>
        <taxon>Hexapoda</taxon>
        <taxon>Insecta</taxon>
        <taxon>Pterygota</taxon>
        <taxon>Neoptera</taxon>
        <taxon>Endopterygota</taxon>
        <taxon>Hymenoptera</taxon>
        <taxon>Apocrita</taxon>
        <taxon>Ichneumonoidea</taxon>
        <taxon>Braconidae</taxon>
        <taxon>Microgastrinae</taxon>
        <taxon>Cotesia</taxon>
    </lineage>
</organism>
<evidence type="ECO:0000256" key="6">
    <source>
        <dbReference type="ARBA" id="ARBA00023242"/>
    </source>
</evidence>
<evidence type="ECO:0000256" key="3">
    <source>
        <dbReference type="ARBA" id="ARBA00004286"/>
    </source>
</evidence>
<dbReference type="PANTHER" id="PTHR11467:SF20">
    <property type="entry name" value="H15 DOMAIN-CONTAINING PROTEIN-RELATED"/>
    <property type="match status" value="1"/>
</dbReference>
<comment type="similarity">
    <text evidence="7">Belongs to the histone H1/H5 family.</text>
</comment>
<evidence type="ECO:0000259" key="9">
    <source>
        <dbReference type="PROSITE" id="PS51504"/>
    </source>
</evidence>
<protein>
    <recommendedName>
        <fullName evidence="9">H15 domain-containing protein</fullName>
    </recommendedName>
</protein>
<dbReference type="GO" id="GO:0031492">
    <property type="term" value="F:nucleosomal DNA binding"/>
    <property type="evidence" value="ECO:0007669"/>
    <property type="project" value="TreeGrafter"/>
</dbReference>
<dbReference type="InterPro" id="IPR005818">
    <property type="entry name" value="Histone_H1/H5_H15"/>
</dbReference>
<dbReference type="PRINTS" id="PR00624">
    <property type="entry name" value="HISTONEH5"/>
</dbReference>
<dbReference type="PROSITE" id="PS51504">
    <property type="entry name" value="H15"/>
    <property type="match status" value="1"/>
</dbReference>
<keyword evidence="6 7" id="KW-0539">Nucleus</keyword>
<keyword evidence="4 7" id="KW-0158">Chromosome</keyword>
<dbReference type="Pfam" id="PF00538">
    <property type="entry name" value="Linker_histone"/>
    <property type="match status" value="1"/>
</dbReference>
<feature type="compositionally biased region" description="Low complexity" evidence="8">
    <location>
        <begin position="168"/>
        <end position="201"/>
    </location>
</feature>
<evidence type="ECO:0000256" key="7">
    <source>
        <dbReference type="RuleBase" id="RU003894"/>
    </source>
</evidence>
<dbReference type="GO" id="GO:0006334">
    <property type="term" value="P:nucleosome assembly"/>
    <property type="evidence" value="ECO:0007669"/>
    <property type="project" value="InterPro"/>
</dbReference>
<dbReference type="PANTHER" id="PTHR11467">
    <property type="entry name" value="HISTONE H1"/>
    <property type="match status" value="1"/>
</dbReference>
<dbReference type="InterPro" id="IPR036388">
    <property type="entry name" value="WH-like_DNA-bd_sf"/>
</dbReference>
<comment type="caution">
    <text evidence="10">The sequence shown here is derived from an EMBL/GenBank/DDBJ whole genome shotgun (WGS) entry which is preliminary data.</text>
</comment>
<dbReference type="FunFam" id="1.10.10.10:FF:000140">
    <property type="entry name" value="Histone H1.0"/>
    <property type="match status" value="1"/>
</dbReference>
<proteinExistence type="inferred from homology"/>
<evidence type="ECO:0000256" key="4">
    <source>
        <dbReference type="ARBA" id="ARBA00022454"/>
    </source>
</evidence>
<evidence type="ECO:0000256" key="2">
    <source>
        <dbReference type="ARBA" id="ARBA00004123"/>
    </source>
</evidence>
<dbReference type="Proteomes" id="UP000826195">
    <property type="component" value="Unassembled WGS sequence"/>
</dbReference>
<dbReference type="SUPFAM" id="SSF46785">
    <property type="entry name" value="Winged helix' DNA-binding domain"/>
    <property type="match status" value="1"/>
</dbReference>
<gene>
    <name evidence="10" type="ORF">KQX54_015521</name>
</gene>
<sequence>MYAIINQFNLRIIILTMTDTEVVQSPVEKKIAAKTDSVKKAVTAKKLATKSTHPSTADMVKAAIKHLAERQGSSLQAIKKYIASTYKVDVEKQAQFIKKFLKSAVVKGILIQTKGKGASGSFKLPITKAAVKPKPKAASAEKKAVPKKAADKKPATKKTPGESKTSVKKTTGPKKAATTKSASAKKAATKPSAKPKTTATPKAKKAVKAPTAKPKSPKPKKVTAPKAAKAPARKAAAKK</sequence>
<feature type="region of interest" description="Disordered" evidence="8">
    <location>
        <begin position="130"/>
        <end position="239"/>
    </location>
</feature>
<comment type="function">
    <text evidence="1">Histones H1 are necessary for the condensation of nucleosome chains into higher-order structures.</text>
</comment>
<dbReference type="InterPro" id="IPR005819">
    <property type="entry name" value="H1/H5"/>
</dbReference>
<dbReference type="EMBL" id="JAHXZJ010002237">
    <property type="protein sequence ID" value="KAH0546840.1"/>
    <property type="molecule type" value="Genomic_DNA"/>
</dbReference>
<dbReference type="SMART" id="SM00526">
    <property type="entry name" value="H15"/>
    <property type="match status" value="1"/>
</dbReference>
<comment type="subcellular location">
    <subcellularLocation>
        <location evidence="3">Chromosome</location>
    </subcellularLocation>
    <subcellularLocation>
        <location evidence="2 7">Nucleus</location>
    </subcellularLocation>
</comment>
<accession>A0AAV7I9F8</accession>
<dbReference type="GO" id="GO:0030261">
    <property type="term" value="P:chromosome condensation"/>
    <property type="evidence" value="ECO:0007669"/>
    <property type="project" value="TreeGrafter"/>
</dbReference>
<dbReference type="AlphaFoldDB" id="A0AAV7I9F8"/>
<dbReference type="CDD" id="cd00073">
    <property type="entry name" value="H15"/>
    <property type="match status" value="1"/>
</dbReference>
<dbReference type="Gene3D" id="1.10.10.10">
    <property type="entry name" value="Winged helix-like DNA-binding domain superfamily/Winged helix DNA-binding domain"/>
    <property type="match status" value="1"/>
</dbReference>
<evidence type="ECO:0000256" key="5">
    <source>
        <dbReference type="ARBA" id="ARBA00023125"/>
    </source>
</evidence>
<evidence type="ECO:0000313" key="11">
    <source>
        <dbReference type="Proteomes" id="UP000826195"/>
    </source>
</evidence>
<name>A0AAV7I9F8_COTGL</name>
<feature type="compositionally biased region" description="Basic and acidic residues" evidence="8">
    <location>
        <begin position="139"/>
        <end position="154"/>
    </location>
</feature>
<dbReference type="GO" id="GO:0003690">
    <property type="term" value="F:double-stranded DNA binding"/>
    <property type="evidence" value="ECO:0007669"/>
    <property type="project" value="TreeGrafter"/>
</dbReference>
<dbReference type="GO" id="GO:0000786">
    <property type="term" value="C:nucleosome"/>
    <property type="evidence" value="ECO:0007669"/>
    <property type="project" value="InterPro"/>
</dbReference>
<dbReference type="GO" id="GO:0045910">
    <property type="term" value="P:negative regulation of DNA recombination"/>
    <property type="evidence" value="ECO:0007669"/>
    <property type="project" value="TreeGrafter"/>
</dbReference>
<keyword evidence="5 7" id="KW-0238">DNA-binding</keyword>
<evidence type="ECO:0000313" key="10">
    <source>
        <dbReference type="EMBL" id="KAH0546840.1"/>
    </source>
</evidence>
<dbReference type="GO" id="GO:0005634">
    <property type="term" value="C:nucleus"/>
    <property type="evidence" value="ECO:0007669"/>
    <property type="project" value="UniProtKB-SubCell"/>
</dbReference>
<evidence type="ECO:0000256" key="8">
    <source>
        <dbReference type="SAM" id="MobiDB-lite"/>
    </source>
</evidence>
<evidence type="ECO:0000256" key="1">
    <source>
        <dbReference type="ARBA" id="ARBA00002809"/>
    </source>
</evidence>
<dbReference type="InterPro" id="IPR036390">
    <property type="entry name" value="WH_DNA-bd_sf"/>
</dbReference>